<dbReference type="RefSeq" id="WP_263710877.1">
    <property type="nucleotide sequence ID" value="NZ_JAOWKX010000001.1"/>
</dbReference>
<dbReference type="EMBL" id="JAOWKX010000001">
    <property type="protein sequence ID" value="MCV2883681.1"/>
    <property type="molecule type" value="Genomic_DNA"/>
</dbReference>
<keyword evidence="1" id="KW-0472">Membrane</keyword>
<keyword evidence="1" id="KW-1133">Transmembrane helix</keyword>
<accession>A0ABT3A5P4</accession>
<reference evidence="2 3" key="1">
    <citation type="submission" date="2022-10" db="EMBL/GenBank/DDBJ databases">
        <title>Aestuariibacter sp. AA17 isolated from Montipora capitata coral fragment.</title>
        <authorList>
            <person name="Emsley S.A."/>
            <person name="Pfannmuller K.M."/>
            <person name="Loughran R.M."/>
            <person name="Shlafstein M."/>
            <person name="Papke E."/>
            <person name="Saw J.H."/>
            <person name="Ushijima B."/>
            <person name="Videau P."/>
        </authorList>
    </citation>
    <scope>NUCLEOTIDE SEQUENCE [LARGE SCALE GENOMIC DNA]</scope>
    <source>
        <strain evidence="2 3">AA17</strain>
    </source>
</reference>
<dbReference type="Proteomes" id="UP001652504">
    <property type="component" value="Unassembled WGS sequence"/>
</dbReference>
<organism evidence="2 3">
    <name type="scientific">Fluctibacter corallii</name>
    <dbReference type="NCBI Taxonomy" id="2984329"/>
    <lineage>
        <taxon>Bacteria</taxon>
        <taxon>Pseudomonadati</taxon>
        <taxon>Pseudomonadota</taxon>
        <taxon>Gammaproteobacteria</taxon>
        <taxon>Alteromonadales</taxon>
        <taxon>Alteromonadaceae</taxon>
        <taxon>Fluctibacter</taxon>
    </lineage>
</organism>
<feature type="transmembrane region" description="Helical" evidence="1">
    <location>
        <begin position="48"/>
        <end position="70"/>
    </location>
</feature>
<gene>
    <name evidence="2" type="ORF">OE749_03065</name>
</gene>
<evidence type="ECO:0000313" key="3">
    <source>
        <dbReference type="Proteomes" id="UP001652504"/>
    </source>
</evidence>
<protein>
    <submittedName>
        <fullName evidence="2">Uncharacterized protein</fullName>
    </submittedName>
</protein>
<proteinExistence type="predicted"/>
<evidence type="ECO:0000313" key="2">
    <source>
        <dbReference type="EMBL" id="MCV2883681.1"/>
    </source>
</evidence>
<comment type="caution">
    <text evidence="2">The sequence shown here is derived from an EMBL/GenBank/DDBJ whole genome shotgun (WGS) entry which is preliminary data.</text>
</comment>
<feature type="transmembrane region" description="Helical" evidence="1">
    <location>
        <begin position="7"/>
        <end position="28"/>
    </location>
</feature>
<keyword evidence="1" id="KW-0812">Transmembrane</keyword>
<sequence>MRKNITSLFNIVSTFGLFTVLAIHFMFIADLNRQTQPVNLIDILFEDAGYAVLFHFLLVLMVAVTISLIFREIWNRLIVDVFSLRSITFNEAYALCFLLTSVVLI</sequence>
<name>A0ABT3A5P4_9ALTE</name>
<evidence type="ECO:0000256" key="1">
    <source>
        <dbReference type="SAM" id="Phobius"/>
    </source>
</evidence>
<keyword evidence="3" id="KW-1185">Reference proteome</keyword>
<feature type="transmembrane region" description="Helical" evidence="1">
    <location>
        <begin position="82"/>
        <end position="104"/>
    </location>
</feature>